<dbReference type="AlphaFoldDB" id="A0A2H3CNU7"/>
<keyword evidence="2" id="KW-1185">Reference proteome</keyword>
<proteinExistence type="predicted"/>
<gene>
    <name evidence="1" type="ORF">ARMGADRAFT_672651</name>
</gene>
<organism evidence="1 2">
    <name type="scientific">Armillaria gallica</name>
    <name type="common">Bulbous honey fungus</name>
    <name type="synonym">Armillaria bulbosa</name>
    <dbReference type="NCBI Taxonomy" id="47427"/>
    <lineage>
        <taxon>Eukaryota</taxon>
        <taxon>Fungi</taxon>
        <taxon>Dikarya</taxon>
        <taxon>Basidiomycota</taxon>
        <taxon>Agaricomycotina</taxon>
        <taxon>Agaricomycetes</taxon>
        <taxon>Agaricomycetidae</taxon>
        <taxon>Agaricales</taxon>
        <taxon>Marasmiineae</taxon>
        <taxon>Physalacriaceae</taxon>
        <taxon>Armillaria</taxon>
    </lineage>
</organism>
<dbReference type="Proteomes" id="UP000217790">
    <property type="component" value="Unassembled WGS sequence"/>
</dbReference>
<dbReference type="STRING" id="47427.A0A2H3CNU7"/>
<dbReference type="OMA" id="CCYLESF"/>
<evidence type="ECO:0000313" key="1">
    <source>
        <dbReference type="EMBL" id="PBK83530.1"/>
    </source>
</evidence>
<accession>A0A2H3CNU7</accession>
<sequence length="251" mass="28137">MEFHTFISVATNLEKLGVQSIDRAVYSYKPSLIPVTLRHLRQLSYFFSSETCPNYLISPALRVLSVMQQVGSDINAVAELYSRSHFSLEKLYLYHNLQFSAVAPFLETDAVRGLVHLHLEVDDTTASERITALTVTPSFCIFPGLLELSMVNYLSKALSNPDIVQCYLAMVRSRLPKDNGAATCCYLESFLKKVDLCVWHPEGAENIYVNGFRAFREGGLDAECHLTDDIEGSGRSHRHIGLRLCRDIAGI</sequence>
<name>A0A2H3CNU7_ARMGA</name>
<dbReference type="EMBL" id="KZ293706">
    <property type="protein sequence ID" value="PBK83530.1"/>
    <property type="molecule type" value="Genomic_DNA"/>
</dbReference>
<reference evidence="2" key="1">
    <citation type="journal article" date="2017" name="Nat. Ecol. Evol.">
        <title>Genome expansion and lineage-specific genetic innovations in the forest pathogenic fungi Armillaria.</title>
        <authorList>
            <person name="Sipos G."/>
            <person name="Prasanna A.N."/>
            <person name="Walter M.C."/>
            <person name="O'Connor E."/>
            <person name="Balint B."/>
            <person name="Krizsan K."/>
            <person name="Kiss B."/>
            <person name="Hess J."/>
            <person name="Varga T."/>
            <person name="Slot J."/>
            <person name="Riley R."/>
            <person name="Boka B."/>
            <person name="Rigling D."/>
            <person name="Barry K."/>
            <person name="Lee J."/>
            <person name="Mihaltcheva S."/>
            <person name="LaButti K."/>
            <person name="Lipzen A."/>
            <person name="Waldron R."/>
            <person name="Moloney N.M."/>
            <person name="Sperisen C."/>
            <person name="Kredics L."/>
            <person name="Vagvoelgyi C."/>
            <person name="Patrignani A."/>
            <person name="Fitzpatrick D."/>
            <person name="Nagy I."/>
            <person name="Doyle S."/>
            <person name="Anderson J.B."/>
            <person name="Grigoriev I.V."/>
            <person name="Gueldener U."/>
            <person name="Muensterkoetter M."/>
            <person name="Nagy L.G."/>
        </authorList>
    </citation>
    <scope>NUCLEOTIDE SEQUENCE [LARGE SCALE GENOMIC DNA]</scope>
    <source>
        <strain evidence="2">Ar21-2</strain>
    </source>
</reference>
<evidence type="ECO:0000313" key="2">
    <source>
        <dbReference type="Proteomes" id="UP000217790"/>
    </source>
</evidence>
<protein>
    <submittedName>
        <fullName evidence="1">Uncharacterized protein</fullName>
    </submittedName>
</protein>
<dbReference type="InParanoid" id="A0A2H3CNU7"/>